<organism evidence="2 3">
    <name type="scientific">Phytohabitans kaempferiae</name>
    <dbReference type="NCBI Taxonomy" id="1620943"/>
    <lineage>
        <taxon>Bacteria</taxon>
        <taxon>Bacillati</taxon>
        <taxon>Actinomycetota</taxon>
        <taxon>Actinomycetes</taxon>
        <taxon>Micromonosporales</taxon>
        <taxon>Micromonosporaceae</taxon>
    </lineage>
</organism>
<reference evidence="2 3" key="1">
    <citation type="submission" date="2024-09" db="EMBL/GenBank/DDBJ databases">
        <authorList>
            <person name="Sun Q."/>
            <person name="Mori K."/>
        </authorList>
    </citation>
    <scope>NUCLEOTIDE SEQUENCE [LARGE SCALE GENOMIC DNA]</scope>
    <source>
        <strain evidence="2 3">TBRC 3947</strain>
    </source>
</reference>
<evidence type="ECO:0000313" key="2">
    <source>
        <dbReference type="EMBL" id="MFC0529558.1"/>
    </source>
</evidence>
<name>A0ABV6M4Y8_9ACTN</name>
<protein>
    <submittedName>
        <fullName evidence="2">Lactate racemase domain-containing protein</fullName>
    </submittedName>
</protein>
<proteinExistence type="predicted"/>
<dbReference type="Proteomes" id="UP001589867">
    <property type="component" value="Unassembled WGS sequence"/>
</dbReference>
<comment type="caution">
    <text evidence="2">The sequence shown here is derived from an EMBL/GenBank/DDBJ whole genome shotgun (WGS) entry which is preliminary data.</text>
</comment>
<gene>
    <name evidence="2" type="ORF">ACFFIA_18030</name>
</gene>
<accession>A0ABV6M4Y8</accession>
<evidence type="ECO:0000259" key="1">
    <source>
        <dbReference type="Pfam" id="PF09861"/>
    </source>
</evidence>
<dbReference type="InterPro" id="IPR048068">
    <property type="entry name" value="LarA-like"/>
</dbReference>
<dbReference type="PANTHER" id="PTHR33171:SF17">
    <property type="entry name" value="LARA-LIKE N-TERMINAL DOMAIN-CONTAINING PROTEIN"/>
    <property type="match status" value="1"/>
</dbReference>
<sequence length="404" mass="43040">MGDLSDELHRLDLDGARVVVLVPDGTRSIPLGRLFAEVHDALIGRVASLDVLIALGTHPPMPPPAIERRFDLPPGGWAARYPGVAVHNHEWHDPRTFADLGEIPATEVAAASAGLLAEPIRVRVNRLVAEADACLVIGPVFPHESVGFSGGDKYFFPGVSGPEVIDAFHWLGALIGTMDIIGRPGLTPVRAVIQAAAERIPARRLAVAVVVAPAGDEVLGTYVGTTTEAWAAAAEHSAQVHVRYVDRPYRRVVSVMPAMYDDLWTAAKGMYKVEPIVADGGEVVVYAPHVATFSVTHDAMIRRVGYHCRDYLLAHADRLADVPRAVLAHSIHARGAGTYEGGVERCRIDVRLATAIPPADCAAVALGWADPATVDLPALAADPETLVVPKAGEQLYRLNPVSGP</sequence>
<evidence type="ECO:0000313" key="3">
    <source>
        <dbReference type="Proteomes" id="UP001589867"/>
    </source>
</evidence>
<dbReference type="InterPro" id="IPR043166">
    <property type="entry name" value="LarA-like_C"/>
</dbReference>
<dbReference type="EMBL" id="JBHLUH010000036">
    <property type="protein sequence ID" value="MFC0529558.1"/>
    <property type="molecule type" value="Genomic_DNA"/>
</dbReference>
<dbReference type="Pfam" id="PF09861">
    <property type="entry name" value="Lar_N"/>
    <property type="match status" value="1"/>
</dbReference>
<dbReference type="Gene3D" id="3.90.226.30">
    <property type="match status" value="1"/>
</dbReference>
<dbReference type="PANTHER" id="PTHR33171">
    <property type="entry name" value="LAR_N DOMAIN-CONTAINING PROTEIN"/>
    <property type="match status" value="1"/>
</dbReference>
<keyword evidence="3" id="KW-1185">Reference proteome</keyword>
<dbReference type="InterPro" id="IPR018657">
    <property type="entry name" value="LarA-like_N"/>
</dbReference>
<dbReference type="RefSeq" id="WP_377252441.1">
    <property type="nucleotide sequence ID" value="NZ_JBHLUH010000036.1"/>
</dbReference>
<dbReference type="Gene3D" id="3.40.50.11440">
    <property type="match status" value="1"/>
</dbReference>
<feature type="domain" description="LarA-like N-terminal" evidence="1">
    <location>
        <begin position="7"/>
        <end position="171"/>
    </location>
</feature>